<feature type="compositionally biased region" description="Basic and acidic residues" evidence="3">
    <location>
        <begin position="12"/>
        <end position="22"/>
    </location>
</feature>
<dbReference type="Pfam" id="PF00011">
    <property type="entry name" value="HSP20"/>
    <property type="match status" value="1"/>
</dbReference>
<proteinExistence type="inferred from homology"/>
<evidence type="ECO:0000313" key="5">
    <source>
        <dbReference type="EMBL" id="ETX00057.1"/>
    </source>
</evidence>
<feature type="region of interest" description="Disordered" evidence="3">
    <location>
        <begin position="1"/>
        <end position="22"/>
    </location>
</feature>
<evidence type="ECO:0000256" key="3">
    <source>
        <dbReference type="SAM" id="MobiDB-lite"/>
    </source>
</evidence>
<sequence length="133" mass="14781">MAEKTVAMPEVQEERTVQPEGTRTRERYVAPPVDIYEVAEGLVVTADIPGVTQDQLEVRVDNHVLTIHGHVLESPVADPAYREYELVSYFRQFELSDKVDSDQITADLKHGVLTLTLPKAAEAKPRKIAVSVG</sequence>
<dbReference type="CDD" id="cd06464">
    <property type="entry name" value="ACD_sHsps-like"/>
    <property type="match status" value="1"/>
</dbReference>
<name>W4LRN7_ENTF1</name>
<gene>
    <name evidence="5" type="ORF">ETSY1_12715</name>
</gene>
<accession>W4LRN7</accession>
<dbReference type="Proteomes" id="UP000019141">
    <property type="component" value="Unassembled WGS sequence"/>
</dbReference>
<feature type="domain" description="SHSP" evidence="4">
    <location>
        <begin position="24"/>
        <end position="133"/>
    </location>
</feature>
<dbReference type="Gene3D" id="2.60.40.790">
    <property type="match status" value="1"/>
</dbReference>
<evidence type="ECO:0000256" key="2">
    <source>
        <dbReference type="RuleBase" id="RU003616"/>
    </source>
</evidence>
<dbReference type="SUPFAM" id="SSF49764">
    <property type="entry name" value="HSP20-like chaperones"/>
    <property type="match status" value="1"/>
</dbReference>
<dbReference type="InterPro" id="IPR008978">
    <property type="entry name" value="HSP20-like_chaperone"/>
</dbReference>
<organism evidence="5 6">
    <name type="scientific">Entotheonella factor</name>
    <dbReference type="NCBI Taxonomy" id="1429438"/>
    <lineage>
        <taxon>Bacteria</taxon>
        <taxon>Pseudomonadati</taxon>
        <taxon>Nitrospinota/Tectimicrobiota group</taxon>
        <taxon>Candidatus Tectimicrobiota</taxon>
        <taxon>Candidatus Entotheonellia</taxon>
        <taxon>Candidatus Entotheonellales</taxon>
        <taxon>Candidatus Entotheonellaceae</taxon>
        <taxon>Candidatus Entotheonella</taxon>
    </lineage>
</organism>
<evidence type="ECO:0000313" key="6">
    <source>
        <dbReference type="Proteomes" id="UP000019141"/>
    </source>
</evidence>
<comment type="caution">
    <text evidence="5">The sequence shown here is derived from an EMBL/GenBank/DDBJ whole genome shotgun (WGS) entry which is preliminary data.</text>
</comment>
<evidence type="ECO:0000256" key="1">
    <source>
        <dbReference type="PROSITE-ProRule" id="PRU00285"/>
    </source>
</evidence>
<dbReference type="InterPro" id="IPR002068">
    <property type="entry name" value="A-crystallin/Hsp20_dom"/>
</dbReference>
<dbReference type="PANTHER" id="PTHR11527">
    <property type="entry name" value="HEAT-SHOCK PROTEIN 20 FAMILY MEMBER"/>
    <property type="match status" value="1"/>
</dbReference>
<dbReference type="AlphaFoldDB" id="W4LRN7"/>
<reference evidence="5 6" key="1">
    <citation type="journal article" date="2014" name="Nature">
        <title>An environmental bacterial taxon with a large and distinct metabolic repertoire.</title>
        <authorList>
            <person name="Wilson M.C."/>
            <person name="Mori T."/>
            <person name="Ruckert C."/>
            <person name="Uria A.R."/>
            <person name="Helf M.J."/>
            <person name="Takada K."/>
            <person name="Gernert C."/>
            <person name="Steffens U.A."/>
            <person name="Heycke N."/>
            <person name="Schmitt S."/>
            <person name="Rinke C."/>
            <person name="Helfrich E.J."/>
            <person name="Brachmann A.O."/>
            <person name="Gurgui C."/>
            <person name="Wakimoto T."/>
            <person name="Kracht M."/>
            <person name="Crusemann M."/>
            <person name="Hentschel U."/>
            <person name="Abe I."/>
            <person name="Matsunaga S."/>
            <person name="Kalinowski J."/>
            <person name="Takeyama H."/>
            <person name="Piel J."/>
        </authorList>
    </citation>
    <scope>NUCLEOTIDE SEQUENCE [LARGE SCALE GENOMIC DNA]</scope>
    <source>
        <strain evidence="6">TSY1</strain>
    </source>
</reference>
<dbReference type="HOGENOM" id="CLU_046737_9_3_7"/>
<keyword evidence="6" id="KW-1185">Reference proteome</keyword>
<comment type="similarity">
    <text evidence="1 2">Belongs to the small heat shock protein (HSP20) family.</text>
</comment>
<dbReference type="PROSITE" id="PS01031">
    <property type="entry name" value="SHSP"/>
    <property type="match status" value="1"/>
</dbReference>
<dbReference type="InterPro" id="IPR031107">
    <property type="entry name" value="Small_HSP"/>
</dbReference>
<evidence type="ECO:0000259" key="4">
    <source>
        <dbReference type="PROSITE" id="PS01031"/>
    </source>
</evidence>
<dbReference type="EMBL" id="AZHW01000380">
    <property type="protein sequence ID" value="ETX00057.1"/>
    <property type="molecule type" value="Genomic_DNA"/>
</dbReference>
<protein>
    <recommendedName>
        <fullName evidence="4">SHSP domain-containing protein</fullName>
    </recommendedName>
</protein>